<dbReference type="InterPro" id="IPR000582">
    <property type="entry name" value="Acyl-CoA-binding_protein"/>
</dbReference>
<gene>
    <name evidence="3" type="ORF">F8S09_08365</name>
</gene>
<dbReference type="PANTHER" id="PTHR23310:SF62">
    <property type="entry name" value="ACYL-COA BINDING PROTEIN 1, ISOFORM A"/>
    <property type="match status" value="1"/>
</dbReference>
<keyword evidence="1" id="KW-0446">Lipid-binding</keyword>
<protein>
    <submittedName>
        <fullName evidence="3">Acyl-CoA-binding protein</fullName>
    </submittedName>
</protein>
<evidence type="ECO:0000256" key="1">
    <source>
        <dbReference type="ARBA" id="ARBA00023121"/>
    </source>
</evidence>
<dbReference type="EMBL" id="WBSL01000003">
    <property type="protein sequence ID" value="MPY66702.1"/>
    <property type="molecule type" value="Genomic_DNA"/>
</dbReference>
<dbReference type="GO" id="GO:0000062">
    <property type="term" value="F:fatty-acyl-CoA binding"/>
    <property type="evidence" value="ECO:0007669"/>
    <property type="project" value="InterPro"/>
</dbReference>
<dbReference type="Gene3D" id="1.20.80.10">
    <property type="match status" value="1"/>
</dbReference>
<dbReference type="InterPro" id="IPR035984">
    <property type="entry name" value="Acyl-CoA-binding_sf"/>
</dbReference>
<dbReference type="InterPro" id="IPR022408">
    <property type="entry name" value="Acyl-CoA-binding_prot_CS"/>
</dbReference>
<dbReference type="Pfam" id="PF00887">
    <property type="entry name" value="ACBP"/>
    <property type="match status" value="1"/>
</dbReference>
<dbReference type="AlphaFoldDB" id="A0A7X1TRU2"/>
<dbReference type="GO" id="GO:0006631">
    <property type="term" value="P:fatty acid metabolic process"/>
    <property type="evidence" value="ECO:0007669"/>
    <property type="project" value="TreeGrafter"/>
</dbReference>
<dbReference type="PANTHER" id="PTHR23310">
    <property type="entry name" value="ACYL-COA-BINDING PROTEIN, ACBP"/>
    <property type="match status" value="1"/>
</dbReference>
<proteinExistence type="predicted"/>
<dbReference type="PROSITE" id="PS00880">
    <property type="entry name" value="ACB_1"/>
    <property type="match status" value="1"/>
</dbReference>
<dbReference type="InterPro" id="IPR014352">
    <property type="entry name" value="FERM/acyl-CoA-bd_prot_sf"/>
</dbReference>
<name>A0A7X1TRU2_9DEIO</name>
<dbReference type="PRINTS" id="PR00689">
    <property type="entry name" value="ACOABINDINGP"/>
</dbReference>
<feature type="domain" description="ACB" evidence="2">
    <location>
        <begin position="1"/>
        <end position="84"/>
    </location>
</feature>
<evidence type="ECO:0000313" key="3">
    <source>
        <dbReference type="EMBL" id="MPY66702.1"/>
    </source>
</evidence>
<dbReference type="RefSeq" id="WP_152871055.1">
    <property type="nucleotide sequence ID" value="NZ_WBSL01000003.1"/>
</dbReference>
<dbReference type="PROSITE" id="PS51228">
    <property type="entry name" value="ACB_2"/>
    <property type="match status" value="1"/>
</dbReference>
<accession>A0A7X1TRU2</accession>
<sequence length="84" mass="9000">MTTPFEQAQQDVQTLSKKPGNDTLLKLYALYKQGSVGDVTGDRPGGFDFVGGAKYDAWAALKGMNAEEAQAEYAALVETLKARG</sequence>
<comment type="caution">
    <text evidence="3">The sequence shown here is derived from an EMBL/GenBank/DDBJ whole genome shotgun (WGS) entry which is preliminary data.</text>
</comment>
<keyword evidence="4" id="KW-1185">Reference proteome</keyword>
<evidence type="ECO:0000259" key="2">
    <source>
        <dbReference type="PROSITE" id="PS51228"/>
    </source>
</evidence>
<reference evidence="3 4" key="1">
    <citation type="submission" date="2019-10" db="EMBL/GenBank/DDBJ databases">
        <title>Deinococcus sp. isolated from soil.</title>
        <authorList>
            <person name="Li Y."/>
            <person name="Wang J."/>
        </authorList>
    </citation>
    <scope>NUCLEOTIDE SEQUENCE [LARGE SCALE GENOMIC DNA]</scope>
    <source>
        <strain evidence="3 4">SDU3-2</strain>
    </source>
</reference>
<dbReference type="SUPFAM" id="SSF47027">
    <property type="entry name" value="Acyl-CoA binding protein"/>
    <property type="match status" value="1"/>
</dbReference>
<organism evidence="3 4">
    <name type="scientific">Deinococcus terrestris</name>
    <dbReference type="NCBI Taxonomy" id="2651870"/>
    <lineage>
        <taxon>Bacteria</taxon>
        <taxon>Thermotogati</taxon>
        <taxon>Deinococcota</taxon>
        <taxon>Deinococci</taxon>
        <taxon>Deinococcales</taxon>
        <taxon>Deinococcaceae</taxon>
        <taxon>Deinococcus</taxon>
    </lineage>
</organism>
<dbReference type="Proteomes" id="UP000484842">
    <property type="component" value="Unassembled WGS sequence"/>
</dbReference>
<evidence type="ECO:0000313" key="4">
    <source>
        <dbReference type="Proteomes" id="UP000484842"/>
    </source>
</evidence>